<evidence type="ECO:0000313" key="3">
    <source>
        <dbReference type="Proteomes" id="UP000594118"/>
    </source>
</evidence>
<keyword evidence="3" id="KW-1185">Reference proteome</keyword>
<dbReference type="PROSITE" id="PS51257">
    <property type="entry name" value="PROKAR_LIPOPROTEIN"/>
    <property type="match status" value="1"/>
</dbReference>
<name>A0A7L9WST8_9RHOB</name>
<reference evidence="2 3" key="1">
    <citation type="submission" date="2019-10" db="EMBL/GenBank/DDBJ databases">
        <title>Pseudopuniceibacterium sp. HQ09 islated from Antarctica.</title>
        <authorList>
            <person name="Liao L."/>
            <person name="Su S."/>
            <person name="Chen B."/>
            <person name="Yu Y."/>
        </authorList>
    </citation>
    <scope>NUCLEOTIDE SEQUENCE [LARGE SCALE GENOMIC DNA]</scope>
    <source>
        <strain evidence="2 3">HQ09</strain>
    </source>
</reference>
<dbReference type="RefSeq" id="WP_193081352.1">
    <property type="nucleotide sequence ID" value="NZ_CP045201.1"/>
</dbReference>
<evidence type="ECO:0008006" key="4">
    <source>
        <dbReference type="Google" id="ProtNLM"/>
    </source>
</evidence>
<evidence type="ECO:0000313" key="2">
    <source>
        <dbReference type="EMBL" id="QOL82944.1"/>
    </source>
</evidence>
<evidence type="ECO:0000256" key="1">
    <source>
        <dbReference type="SAM" id="SignalP"/>
    </source>
</evidence>
<dbReference type="KEGG" id="pshq:F3W81_20165"/>
<keyword evidence="1" id="KW-0732">Signal</keyword>
<organism evidence="2 3">
    <name type="scientific">Pseudooceanicola spongiae</name>
    <dbReference type="NCBI Taxonomy" id="2613965"/>
    <lineage>
        <taxon>Bacteria</taxon>
        <taxon>Pseudomonadati</taxon>
        <taxon>Pseudomonadota</taxon>
        <taxon>Alphaproteobacteria</taxon>
        <taxon>Rhodobacterales</taxon>
        <taxon>Paracoccaceae</taxon>
        <taxon>Pseudooceanicola</taxon>
    </lineage>
</organism>
<dbReference type="Proteomes" id="UP000594118">
    <property type="component" value="Chromosome"/>
</dbReference>
<gene>
    <name evidence="2" type="ORF">F3W81_20165</name>
</gene>
<feature type="chain" id="PRO_5032266757" description="Argininosuccinate lyase" evidence="1">
    <location>
        <begin position="24"/>
        <end position="62"/>
    </location>
</feature>
<dbReference type="AlphaFoldDB" id="A0A7L9WST8"/>
<feature type="signal peptide" evidence="1">
    <location>
        <begin position="1"/>
        <end position="23"/>
    </location>
</feature>
<accession>A0A7L9WST8</accession>
<protein>
    <recommendedName>
        <fullName evidence="4">Argininosuccinate lyase</fullName>
    </recommendedName>
</protein>
<proteinExistence type="predicted"/>
<dbReference type="EMBL" id="CP045201">
    <property type="protein sequence ID" value="QOL82944.1"/>
    <property type="molecule type" value="Genomic_DNA"/>
</dbReference>
<sequence>MDRKTGLIAAALLLALAGCGVDGSPLPPQPNTLPAPGAGMDISPEIGTGIGVASSQLYGTSI</sequence>